<dbReference type="OrthoDB" id="10003767at2759"/>
<evidence type="ECO:0000313" key="3">
    <source>
        <dbReference type="EMBL" id="KAJ4366207.1"/>
    </source>
</evidence>
<evidence type="ECO:0000256" key="1">
    <source>
        <dbReference type="SAM" id="MobiDB-lite"/>
    </source>
</evidence>
<dbReference type="Gene3D" id="3.30.200.20">
    <property type="entry name" value="Phosphorylase Kinase, domain 1"/>
    <property type="match status" value="1"/>
</dbReference>
<dbReference type="InterPro" id="IPR051678">
    <property type="entry name" value="AGP_Transferase"/>
</dbReference>
<dbReference type="Proteomes" id="UP001140560">
    <property type="component" value="Unassembled WGS sequence"/>
</dbReference>
<organism evidence="3 4">
    <name type="scientific">Neocucurbitaria cava</name>
    <dbReference type="NCBI Taxonomy" id="798079"/>
    <lineage>
        <taxon>Eukaryota</taxon>
        <taxon>Fungi</taxon>
        <taxon>Dikarya</taxon>
        <taxon>Ascomycota</taxon>
        <taxon>Pezizomycotina</taxon>
        <taxon>Dothideomycetes</taxon>
        <taxon>Pleosporomycetidae</taxon>
        <taxon>Pleosporales</taxon>
        <taxon>Pleosporineae</taxon>
        <taxon>Cucurbitariaceae</taxon>
        <taxon>Neocucurbitaria</taxon>
    </lineage>
</organism>
<evidence type="ECO:0000259" key="2">
    <source>
        <dbReference type="Pfam" id="PF01636"/>
    </source>
</evidence>
<protein>
    <recommendedName>
        <fullName evidence="2">Aminoglycoside phosphotransferase domain-containing protein</fullName>
    </recommendedName>
</protein>
<dbReference type="AlphaFoldDB" id="A0A9W8Y326"/>
<dbReference type="Gene3D" id="3.90.1200.10">
    <property type="match status" value="1"/>
</dbReference>
<dbReference type="Pfam" id="PF01636">
    <property type="entry name" value="APH"/>
    <property type="match status" value="1"/>
</dbReference>
<name>A0A9W8Y326_9PLEO</name>
<dbReference type="SUPFAM" id="SSF56112">
    <property type="entry name" value="Protein kinase-like (PK-like)"/>
    <property type="match status" value="1"/>
</dbReference>
<proteinExistence type="predicted"/>
<dbReference type="InterPro" id="IPR002575">
    <property type="entry name" value="Aminoglycoside_PTrfase"/>
</dbReference>
<sequence>MSLQHSISLPRRLLRKLQPKTQRMRLCQRDASKELCPKQTLRETVKHFTTGLVPSFLRNGKNDCNKQNQDTARSNDKFSQFLQQIDCSELLPEIPAASFERLKFPFQIIAIPFDDSDNSSASSGSEKSMGCSTSSTKSSGVDSEASPECHRTEVTIPEQSIRTDLTDLTEREQHEREFAFLRAIPDEVLISQLLIHVNQFNYWTPKHCRIQRRTEGASHHVVIVQIGPKNLGMEYVIKMPVTGTKERWTEDQAYNMQCEALLMRHMAKRTSIPVPEIICFKNNLDNSLGVPYILMRKLPGTTAYHIWFDKDDHEGRHADCPSEQTMKRRETFLKSLARHMAELQELEFDKIGMLDFEEDIDDPIVGHTWQKRDGAMNKVEPNLSTRDALLSNLEEKYPANLTIADITLENSSDAEKAESEMYFHRALALRKILDIIFGCDAFTSKPHATTSDHETFVIRHPDLDLQNILVDNDGNVTGILDWHEATTAPRCIGFSALPYFLTHDWHPGFTLTDPPYMAWTVDHYRRIYADAMKEACADGRYTYKSAIYQAAWAAVTREGGDCEDFVNKILLHLPGLRLTDLEEFQERLGRGWKAAEEYLEKEIPKVLAVEE</sequence>
<reference evidence="3" key="1">
    <citation type="submission" date="2022-10" db="EMBL/GenBank/DDBJ databases">
        <title>Tapping the CABI collections for fungal endophytes: first genome assemblies for Collariella, Neodidymelliopsis, Ascochyta clinopodiicola, Didymella pomorum, Didymosphaeria variabile, Neocosmospora piperis and Neocucurbitaria cava.</title>
        <authorList>
            <person name="Hill R."/>
        </authorList>
    </citation>
    <scope>NUCLEOTIDE SEQUENCE</scope>
    <source>
        <strain evidence="3">IMI 356814</strain>
    </source>
</reference>
<evidence type="ECO:0000313" key="4">
    <source>
        <dbReference type="Proteomes" id="UP001140560"/>
    </source>
</evidence>
<comment type="caution">
    <text evidence="3">The sequence shown here is derived from an EMBL/GenBank/DDBJ whole genome shotgun (WGS) entry which is preliminary data.</text>
</comment>
<accession>A0A9W8Y326</accession>
<keyword evidence="4" id="KW-1185">Reference proteome</keyword>
<dbReference type="EMBL" id="JAPEUY010000014">
    <property type="protein sequence ID" value="KAJ4366207.1"/>
    <property type="molecule type" value="Genomic_DNA"/>
</dbReference>
<feature type="compositionally biased region" description="Low complexity" evidence="1">
    <location>
        <begin position="118"/>
        <end position="140"/>
    </location>
</feature>
<dbReference type="PANTHER" id="PTHR21310:SF51">
    <property type="entry name" value="AMINOGLYCOSIDE PHOSPHOTRANSFERASE DOMAIN-CONTAINING PROTEIN"/>
    <property type="match status" value="1"/>
</dbReference>
<gene>
    <name evidence="3" type="ORF">N0V83_007843</name>
</gene>
<feature type="domain" description="Aminoglycoside phosphotransferase" evidence="2">
    <location>
        <begin position="210"/>
        <end position="492"/>
    </location>
</feature>
<dbReference type="PANTHER" id="PTHR21310">
    <property type="entry name" value="AMINOGLYCOSIDE PHOSPHOTRANSFERASE-RELATED-RELATED"/>
    <property type="match status" value="1"/>
</dbReference>
<dbReference type="InterPro" id="IPR011009">
    <property type="entry name" value="Kinase-like_dom_sf"/>
</dbReference>
<feature type="region of interest" description="Disordered" evidence="1">
    <location>
        <begin position="116"/>
        <end position="152"/>
    </location>
</feature>